<dbReference type="InterPro" id="IPR050381">
    <property type="entry name" value="SLX1_endonuclease"/>
</dbReference>
<comment type="caution">
    <text evidence="3">The sequence shown here is derived from an EMBL/GenBank/DDBJ whole genome shotgun (WGS) entry which is preliminary data.</text>
</comment>
<reference evidence="3 4" key="1">
    <citation type="journal article" date="2023" name="Commun. Biol.">
        <title>Reorganization of the ancestral sex-determining regions during the evolution of trioecy in Pleodorina starrii.</title>
        <authorList>
            <person name="Takahashi K."/>
            <person name="Suzuki S."/>
            <person name="Kawai-Toyooka H."/>
            <person name="Yamamoto K."/>
            <person name="Hamaji T."/>
            <person name="Ootsuki R."/>
            <person name="Yamaguchi H."/>
            <person name="Kawachi M."/>
            <person name="Higashiyama T."/>
            <person name="Nozaki H."/>
        </authorList>
    </citation>
    <scope>NUCLEOTIDE SEQUENCE [LARGE SCALE GENOMIC DNA]</scope>
    <source>
        <strain evidence="3 4">NIES-4479</strain>
    </source>
</reference>
<dbReference type="Gene3D" id="3.40.1440.10">
    <property type="entry name" value="GIY-YIG endonuclease"/>
    <property type="match status" value="1"/>
</dbReference>
<evidence type="ECO:0000313" key="3">
    <source>
        <dbReference type="EMBL" id="GLC61569.1"/>
    </source>
</evidence>
<evidence type="ECO:0000313" key="4">
    <source>
        <dbReference type="Proteomes" id="UP001165080"/>
    </source>
</evidence>
<dbReference type="PANTHER" id="PTHR20208">
    <property type="entry name" value="STRUCTURE-SPECIFIC ENDONUCLEASE SUBUNIT SLX1"/>
    <property type="match status" value="1"/>
</dbReference>
<dbReference type="EMBL" id="BRXU01000048">
    <property type="protein sequence ID" value="GLC61569.1"/>
    <property type="molecule type" value="Genomic_DNA"/>
</dbReference>
<evidence type="ECO:0000259" key="2">
    <source>
        <dbReference type="PROSITE" id="PS50164"/>
    </source>
</evidence>
<dbReference type="InterPro" id="IPR000305">
    <property type="entry name" value="GIY-YIG_endonuc"/>
</dbReference>
<feature type="region of interest" description="Disordered" evidence="1">
    <location>
        <begin position="193"/>
        <end position="233"/>
    </location>
</feature>
<dbReference type="Proteomes" id="UP001165080">
    <property type="component" value="Unassembled WGS sequence"/>
</dbReference>
<name>A0A9W6C081_9CHLO</name>
<gene>
    <name evidence="3" type="primary">PLEST010000</name>
    <name evidence="3" type="ORF">PLESTB_001770900</name>
</gene>
<dbReference type="OrthoDB" id="24645at2759"/>
<accession>A0A9W6C081</accession>
<dbReference type="PANTHER" id="PTHR20208:SF13">
    <property type="entry name" value="STRUCTURE-SPECIFIC ENDONUCLEASE SUBUNIT SLX1"/>
    <property type="match status" value="1"/>
</dbReference>
<protein>
    <recommendedName>
        <fullName evidence="2">GIY-YIG domain-containing protein</fullName>
    </recommendedName>
</protein>
<dbReference type="InterPro" id="IPR035901">
    <property type="entry name" value="GIY-YIG_endonuc_sf"/>
</dbReference>
<feature type="compositionally biased region" description="Low complexity" evidence="1">
    <location>
        <begin position="200"/>
        <end position="213"/>
    </location>
</feature>
<feature type="domain" description="GIY-YIG" evidence="2">
    <location>
        <begin position="90"/>
        <end position="176"/>
    </location>
</feature>
<dbReference type="PROSITE" id="PS50164">
    <property type="entry name" value="GIY_YIG"/>
    <property type="match status" value="1"/>
</dbReference>
<proteinExistence type="predicted"/>
<keyword evidence="4" id="KW-1185">Reference proteome</keyword>
<dbReference type="Pfam" id="PF01541">
    <property type="entry name" value="GIY-YIG"/>
    <property type="match status" value="1"/>
</dbReference>
<feature type="compositionally biased region" description="Polar residues" evidence="1">
    <location>
        <begin position="214"/>
        <end position="227"/>
    </location>
</feature>
<dbReference type="AlphaFoldDB" id="A0A9W6C081"/>
<organism evidence="3 4">
    <name type="scientific">Pleodorina starrii</name>
    <dbReference type="NCBI Taxonomy" id="330485"/>
    <lineage>
        <taxon>Eukaryota</taxon>
        <taxon>Viridiplantae</taxon>
        <taxon>Chlorophyta</taxon>
        <taxon>core chlorophytes</taxon>
        <taxon>Chlorophyceae</taxon>
        <taxon>CS clade</taxon>
        <taxon>Chlamydomonadales</taxon>
        <taxon>Volvocaceae</taxon>
        <taxon>Pleodorina</taxon>
    </lineage>
</organism>
<sequence length="284" mass="29762">MQNHVSRALPACGLEHSRRWWRGPTERGVETAPSRARGGWSSLLQPCHLEINDIMRTVWHVGPKTHGAPRAPPPPATATAAAAAAAASAVRHYNYILVSESTQRTYNGITTDLQRRLQQHRGLLPGGAKSTRTARDWAYLAVVHSPDWNGAAGRGRAMAFEARLRYPTGKRPRPSRFSGPAGRLASLELLLLAPPPSPPTTTTTAVVGTATSRPEAQQPATVAGTSSGAVGVDDTDVGTDAGAAVGAEGMWVWVCPKYMGLAGTALRAAVAASSSSSSAAVQVP</sequence>
<evidence type="ECO:0000256" key="1">
    <source>
        <dbReference type="SAM" id="MobiDB-lite"/>
    </source>
</evidence>